<dbReference type="PROSITE" id="PS51155">
    <property type="entry name" value="CHIT_BIND_RR_2"/>
    <property type="match status" value="1"/>
</dbReference>
<dbReference type="Proteomes" id="UP000789390">
    <property type="component" value="Unassembled WGS sequence"/>
</dbReference>
<dbReference type="InterPro" id="IPR000618">
    <property type="entry name" value="Insect_cuticle"/>
</dbReference>
<dbReference type="PANTHER" id="PTHR10380:SF196">
    <property type="entry name" value="CUTICULAR PROTEIN 72EA"/>
    <property type="match status" value="1"/>
</dbReference>
<dbReference type="GO" id="GO:0062129">
    <property type="term" value="C:chitin-based extracellular matrix"/>
    <property type="evidence" value="ECO:0007669"/>
    <property type="project" value="TreeGrafter"/>
</dbReference>
<dbReference type="AlphaFoldDB" id="A0A8J2RAI2"/>
<dbReference type="PANTHER" id="PTHR10380">
    <property type="entry name" value="CUTICLE PROTEIN"/>
    <property type="match status" value="1"/>
</dbReference>
<feature type="signal peptide" evidence="2">
    <location>
        <begin position="1"/>
        <end position="17"/>
    </location>
</feature>
<evidence type="ECO:0000313" key="3">
    <source>
        <dbReference type="EMBL" id="CAH0098351.1"/>
    </source>
</evidence>
<feature type="chain" id="PRO_5035289712" description="Cuticular protein" evidence="2">
    <location>
        <begin position="18"/>
        <end position="206"/>
    </location>
</feature>
<comment type="caution">
    <text evidence="3">The sequence shown here is derived from an EMBL/GenBank/DDBJ whole genome shotgun (WGS) entry which is preliminary data.</text>
</comment>
<reference evidence="3" key="1">
    <citation type="submission" date="2021-11" db="EMBL/GenBank/DDBJ databases">
        <authorList>
            <person name="Schell T."/>
        </authorList>
    </citation>
    <scope>NUCLEOTIDE SEQUENCE</scope>
    <source>
        <strain evidence="3">M5</strain>
    </source>
</reference>
<dbReference type="GO" id="GO:0008010">
    <property type="term" value="F:structural constituent of chitin-based larval cuticle"/>
    <property type="evidence" value="ECO:0007669"/>
    <property type="project" value="TreeGrafter"/>
</dbReference>
<name>A0A8J2RAI2_9CRUS</name>
<keyword evidence="1" id="KW-0193">Cuticle</keyword>
<accession>A0A8J2RAI2</accession>
<dbReference type="OrthoDB" id="6351272at2759"/>
<sequence length="206" mass="21814">MKSTIACILLLAVAAQSQLIGGYTALPTLAAATSVQWHAQDELGQASFGYAYPGQAAANYRDFAGNMVGTWAYINPNSKQVHVSYTADHRGFRVLSNDLPVAPVANLVAPVQVQDAPDVAKAKIEHAAAIAAAKAAAPVRTKRQIMSQVSPFAFNYPTNAPFFYNHFAAGASPLSYTVPVAATPIRQATLTKTILTPGHAVSYRVD</sequence>
<keyword evidence="2" id="KW-0732">Signal</keyword>
<evidence type="ECO:0008006" key="5">
    <source>
        <dbReference type="Google" id="ProtNLM"/>
    </source>
</evidence>
<dbReference type="InterPro" id="IPR050468">
    <property type="entry name" value="Cuticle_Struct_Prot"/>
</dbReference>
<organism evidence="3 4">
    <name type="scientific">Daphnia galeata</name>
    <dbReference type="NCBI Taxonomy" id="27404"/>
    <lineage>
        <taxon>Eukaryota</taxon>
        <taxon>Metazoa</taxon>
        <taxon>Ecdysozoa</taxon>
        <taxon>Arthropoda</taxon>
        <taxon>Crustacea</taxon>
        <taxon>Branchiopoda</taxon>
        <taxon>Diplostraca</taxon>
        <taxon>Cladocera</taxon>
        <taxon>Anomopoda</taxon>
        <taxon>Daphniidae</taxon>
        <taxon>Daphnia</taxon>
    </lineage>
</organism>
<evidence type="ECO:0000256" key="1">
    <source>
        <dbReference type="PROSITE-ProRule" id="PRU00497"/>
    </source>
</evidence>
<gene>
    <name evidence="3" type="ORF">DGAL_LOCUS402</name>
</gene>
<keyword evidence="4" id="KW-1185">Reference proteome</keyword>
<evidence type="ECO:0000313" key="4">
    <source>
        <dbReference type="Proteomes" id="UP000789390"/>
    </source>
</evidence>
<protein>
    <recommendedName>
        <fullName evidence="5">Cuticular protein</fullName>
    </recommendedName>
</protein>
<dbReference type="Pfam" id="PF00379">
    <property type="entry name" value="Chitin_bind_4"/>
    <property type="match status" value="1"/>
</dbReference>
<dbReference type="EMBL" id="CAKKLH010000002">
    <property type="protein sequence ID" value="CAH0098351.1"/>
    <property type="molecule type" value="Genomic_DNA"/>
</dbReference>
<evidence type="ECO:0000256" key="2">
    <source>
        <dbReference type="SAM" id="SignalP"/>
    </source>
</evidence>
<proteinExistence type="predicted"/>